<sequence>MIGGAGDDIYGVTSAADMVFETKSIASALDAGGQDEVQSSVSFSLDAHAGVRFVERLTLTGTGNTGATGNALANVLTGNAGSNTLVGGAGADTMIGGAGDDIYGVTSSADQVHETTTITSALDAGGRDEVQSSVAFNLDAYLGVRFVENLVLTGTGNIAGIGNALANRITGNAANNVINGGLGADTLTGGFGNDAFVFSAALGGGNIDRITDFSAVDDTIRLDDLVFSGMATGALAASGFVSNLTGNATDVLHRVIYETDTGRLFFDADGNGSGARVQFATLSAGLTLTAADFFVV</sequence>
<evidence type="ECO:0008006" key="3">
    <source>
        <dbReference type="Google" id="ProtNLM"/>
    </source>
</evidence>
<dbReference type="KEGG" id="nsm:JO391_14185"/>
<dbReference type="InterPro" id="IPR001343">
    <property type="entry name" value="Hemolysn_Ca-bd"/>
</dbReference>
<dbReference type="Proteomes" id="UP000826300">
    <property type="component" value="Chromosome"/>
</dbReference>
<dbReference type="RefSeq" id="WP_220661117.1">
    <property type="nucleotide sequence ID" value="NZ_CP069370.1"/>
</dbReference>
<gene>
    <name evidence="1" type="ORF">JO391_14185</name>
</gene>
<dbReference type="Pfam" id="PF00353">
    <property type="entry name" value="HemolysinCabind"/>
    <property type="match status" value="2"/>
</dbReference>
<dbReference type="EMBL" id="CP069370">
    <property type="protein sequence ID" value="QYZ68897.1"/>
    <property type="molecule type" value="Genomic_DNA"/>
</dbReference>
<dbReference type="Gene3D" id="2.150.10.10">
    <property type="entry name" value="Serralysin-like metalloprotease, C-terminal"/>
    <property type="match status" value="1"/>
</dbReference>
<dbReference type="PRINTS" id="PR00313">
    <property type="entry name" value="CABNDNGRPT"/>
</dbReference>
<evidence type="ECO:0000313" key="1">
    <source>
        <dbReference type="EMBL" id="QYZ68897.1"/>
    </source>
</evidence>
<organism evidence="1 2">
    <name type="scientific">Neotabrizicola shimadae</name>
    <dbReference type="NCBI Taxonomy" id="2807096"/>
    <lineage>
        <taxon>Bacteria</taxon>
        <taxon>Pseudomonadati</taxon>
        <taxon>Pseudomonadota</taxon>
        <taxon>Alphaproteobacteria</taxon>
        <taxon>Rhodobacterales</taxon>
        <taxon>Paracoccaceae</taxon>
        <taxon>Neotabrizicola</taxon>
    </lineage>
</organism>
<dbReference type="InterPro" id="IPR011049">
    <property type="entry name" value="Serralysin-like_metalloprot_C"/>
</dbReference>
<keyword evidence="2" id="KW-1185">Reference proteome</keyword>
<reference evidence="1" key="1">
    <citation type="submission" date="2021-02" db="EMBL/GenBank/DDBJ databases">
        <title>Rhodobacter shimadae sp. nov., an aerobic anoxygenic phototrophic bacterium isolated from a hot spring.</title>
        <authorList>
            <person name="Muramatsu S."/>
            <person name="Haruta S."/>
            <person name="Hirose S."/>
            <person name="Hanada S."/>
        </authorList>
    </citation>
    <scope>NUCLEOTIDE SEQUENCE</scope>
    <source>
        <strain evidence="1">N10</strain>
    </source>
</reference>
<accession>A0A8G0ZRX7</accession>
<proteinExistence type="predicted"/>
<protein>
    <recommendedName>
        <fullName evidence="3">Calcium-binding protein</fullName>
    </recommendedName>
</protein>
<dbReference type="GO" id="GO:0005509">
    <property type="term" value="F:calcium ion binding"/>
    <property type="evidence" value="ECO:0007669"/>
    <property type="project" value="InterPro"/>
</dbReference>
<dbReference type="SUPFAM" id="SSF51120">
    <property type="entry name" value="beta-Roll"/>
    <property type="match status" value="2"/>
</dbReference>
<name>A0A8G0ZRX7_9RHOB</name>
<evidence type="ECO:0000313" key="2">
    <source>
        <dbReference type="Proteomes" id="UP000826300"/>
    </source>
</evidence>
<dbReference type="AlphaFoldDB" id="A0A8G0ZRX7"/>